<reference evidence="2" key="1">
    <citation type="submission" date="2023-01" db="EMBL/GenBank/DDBJ databases">
        <title>Key to firefly adult light organ development and bioluminescence: homeobox transcription factors regulate luciferase expression and transportation to peroxisome.</title>
        <authorList>
            <person name="Fu X."/>
        </authorList>
    </citation>
    <scope>NUCLEOTIDE SEQUENCE [LARGE SCALE GENOMIC DNA]</scope>
</reference>
<dbReference type="EMBL" id="JARPUR010000001">
    <property type="protein sequence ID" value="KAK4886550.1"/>
    <property type="molecule type" value="Genomic_DNA"/>
</dbReference>
<proteinExistence type="predicted"/>
<dbReference type="Proteomes" id="UP001353858">
    <property type="component" value="Unassembled WGS sequence"/>
</dbReference>
<sequence length="125" mass="13718">MLSVVPGRSVSFPNLINDLESDGNMVAVNNVLDKDVLNSDKQVVETEQPEGIDYITVTDENIKPGEFLKILTVTLALSLAEIEIGGTCCSDWRNWTSSFEHSELVRCSPGTPLPDYEAPISHNLL</sequence>
<name>A0AAN7QB99_9COLE</name>
<accession>A0AAN7QB99</accession>
<gene>
    <name evidence="1" type="ORF">RN001_002821</name>
</gene>
<keyword evidence="2" id="KW-1185">Reference proteome</keyword>
<dbReference type="AlphaFoldDB" id="A0AAN7QB99"/>
<organism evidence="1 2">
    <name type="scientific">Aquatica leii</name>
    <dbReference type="NCBI Taxonomy" id="1421715"/>
    <lineage>
        <taxon>Eukaryota</taxon>
        <taxon>Metazoa</taxon>
        <taxon>Ecdysozoa</taxon>
        <taxon>Arthropoda</taxon>
        <taxon>Hexapoda</taxon>
        <taxon>Insecta</taxon>
        <taxon>Pterygota</taxon>
        <taxon>Neoptera</taxon>
        <taxon>Endopterygota</taxon>
        <taxon>Coleoptera</taxon>
        <taxon>Polyphaga</taxon>
        <taxon>Elateriformia</taxon>
        <taxon>Elateroidea</taxon>
        <taxon>Lampyridae</taxon>
        <taxon>Luciolinae</taxon>
        <taxon>Aquatica</taxon>
    </lineage>
</organism>
<evidence type="ECO:0000313" key="1">
    <source>
        <dbReference type="EMBL" id="KAK4886550.1"/>
    </source>
</evidence>
<evidence type="ECO:0000313" key="2">
    <source>
        <dbReference type="Proteomes" id="UP001353858"/>
    </source>
</evidence>
<protein>
    <submittedName>
        <fullName evidence="1">Uncharacterized protein</fullName>
    </submittedName>
</protein>
<comment type="caution">
    <text evidence="1">The sequence shown here is derived from an EMBL/GenBank/DDBJ whole genome shotgun (WGS) entry which is preliminary data.</text>
</comment>